<dbReference type="OrthoDB" id="2798374at2759"/>
<accession>A0A165DFA4</accession>
<proteinExistence type="predicted"/>
<dbReference type="AlphaFoldDB" id="A0A165DFA4"/>
<evidence type="ECO:0000313" key="2">
    <source>
        <dbReference type="Proteomes" id="UP000076871"/>
    </source>
</evidence>
<dbReference type="Proteomes" id="UP000076871">
    <property type="component" value="Unassembled WGS sequence"/>
</dbReference>
<organism evidence="1 2">
    <name type="scientific">Laetiporus sulphureus 93-53</name>
    <dbReference type="NCBI Taxonomy" id="1314785"/>
    <lineage>
        <taxon>Eukaryota</taxon>
        <taxon>Fungi</taxon>
        <taxon>Dikarya</taxon>
        <taxon>Basidiomycota</taxon>
        <taxon>Agaricomycotina</taxon>
        <taxon>Agaricomycetes</taxon>
        <taxon>Polyporales</taxon>
        <taxon>Laetiporus</taxon>
    </lineage>
</organism>
<name>A0A165DFA4_9APHY</name>
<dbReference type="EMBL" id="KV427634">
    <property type="protein sequence ID" value="KZT04769.1"/>
    <property type="molecule type" value="Genomic_DNA"/>
</dbReference>
<evidence type="ECO:0000313" key="1">
    <source>
        <dbReference type="EMBL" id="KZT04769.1"/>
    </source>
</evidence>
<dbReference type="GeneID" id="63821704"/>
<dbReference type="InParanoid" id="A0A165DFA4"/>
<dbReference type="RefSeq" id="XP_040762509.1">
    <property type="nucleotide sequence ID" value="XM_040904674.1"/>
</dbReference>
<keyword evidence="2" id="KW-1185">Reference proteome</keyword>
<sequence>QSCHCLLIFVKESLGKISFTTDLWSDPDLAPFMAVTAHWIQALMVETSAGPKHVLKLRADLIGFHCVPGRHTGQHLSQAFLFLLDRLKITYKVRLMLDNHIEFEQIYVQIGWITMDNASNNDTFIAALEQELTRRQIAFDAIKRRIR</sequence>
<feature type="non-terminal residue" evidence="1">
    <location>
        <position position="1"/>
    </location>
</feature>
<reference evidence="1 2" key="1">
    <citation type="journal article" date="2016" name="Mol. Biol. Evol.">
        <title>Comparative Genomics of Early-Diverging Mushroom-Forming Fungi Provides Insights into the Origins of Lignocellulose Decay Capabilities.</title>
        <authorList>
            <person name="Nagy L.G."/>
            <person name="Riley R."/>
            <person name="Tritt A."/>
            <person name="Adam C."/>
            <person name="Daum C."/>
            <person name="Floudas D."/>
            <person name="Sun H."/>
            <person name="Yadav J.S."/>
            <person name="Pangilinan J."/>
            <person name="Larsson K.H."/>
            <person name="Matsuura K."/>
            <person name="Barry K."/>
            <person name="Labutti K."/>
            <person name="Kuo R."/>
            <person name="Ohm R.A."/>
            <person name="Bhattacharya S.S."/>
            <person name="Shirouzu T."/>
            <person name="Yoshinaga Y."/>
            <person name="Martin F.M."/>
            <person name="Grigoriev I.V."/>
            <person name="Hibbett D.S."/>
        </authorList>
    </citation>
    <scope>NUCLEOTIDE SEQUENCE [LARGE SCALE GENOMIC DNA]</scope>
    <source>
        <strain evidence="1 2">93-53</strain>
    </source>
</reference>
<protein>
    <submittedName>
        <fullName evidence="1">Uncharacterized protein</fullName>
    </submittedName>
</protein>
<gene>
    <name evidence="1" type="ORF">LAESUDRAFT_657303</name>
</gene>